<dbReference type="EMBL" id="CP020911">
    <property type="protein sequence ID" value="ARQ13881.1"/>
    <property type="molecule type" value="Genomic_DNA"/>
</dbReference>
<sequence length="68" mass="7572">MVDGIGRMTQGMDISSKVKKTVEKVLREPWNRTALKAPISGPIVILMAIEFWSLRSGTALWTGRSARK</sequence>
<organism evidence="1 2">
    <name type="scientific">Rhizobium etli</name>
    <dbReference type="NCBI Taxonomy" id="29449"/>
    <lineage>
        <taxon>Bacteria</taxon>
        <taxon>Pseudomonadati</taxon>
        <taxon>Pseudomonadota</taxon>
        <taxon>Alphaproteobacteria</taxon>
        <taxon>Hyphomicrobiales</taxon>
        <taxon>Rhizobiaceae</taxon>
        <taxon>Rhizobium/Agrobacterium group</taxon>
        <taxon>Rhizobium</taxon>
    </lineage>
</organism>
<proteinExistence type="predicted"/>
<protein>
    <submittedName>
        <fullName evidence="1">Uncharacterized protein</fullName>
    </submittedName>
</protein>
<reference evidence="1 2" key="1">
    <citation type="submission" date="2017-04" db="EMBL/GenBank/DDBJ databases">
        <title>Complete genome sequences of Rhizobium genomic linages associated to common bean (phaseolus vulgaris).</title>
        <authorList>
            <person name="Santamaria R.I."/>
            <person name="Bustos P."/>
            <person name="Perez-Carrascal O."/>
            <person name="Martinez-Flores I."/>
            <person name="Juarez S."/>
            <person name="Lozano L."/>
            <person name="Miranda F."/>
            <person name="Vinuesa P."/>
            <person name="Martinez-Romero E."/>
            <person name="Cevallos M.A."/>
            <person name="Romero D."/>
            <person name="Davila G."/>
            <person name="Gonzalez V."/>
        </authorList>
    </citation>
    <scope>NUCLEOTIDE SEQUENCE [LARGE SCALE GENOMIC DNA]</scope>
    <source>
        <strain evidence="1 2">NXC12</strain>
        <plasmid evidence="2">pretnxc12e</plasmid>
    </source>
</reference>
<evidence type="ECO:0000313" key="2">
    <source>
        <dbReference type="Proteomes" id="UP000194159"/>
    </source>
</evidence>
<accession>A0AAN1BMQ8</accession>
<evidence type="ECO:0000313" key="1">
    <source>
        <dbReference type="EMBL" id="ARQ13881.1"/>
    </source>
</evidence>
<dbReference type="Proteomes" id="UP000194159">
    <property type="component" value="Plasmid pRetNXC12e"/>
</dbReference>
<dbReference type="AlphaFoldDB" id="A0AAN1BMQ8"/>
<name>A0AAN1BMQ8_RHIET</name>
<gene>
    <name evidence="1" type="ORF">NXC12_PE00285</name>
</gene>
<geneLocation type="plasmid" evidence="2">
    <name>pretnxc12e</name>
</geneLocation>
<keyword evidence="1" id="KW-0614">Plasmid</keyword>